<sequence length="74" mass="9097">MLDGLTSWFDKRSMSELINCTKERERVVERCDHLCRQEWHLIDRKLCKHAITTDYYNTNKHMMNTQERRNILKI</sequence>
<accession>A0A0B7BR54</accession>
<protein>
    <submittedName>
        <fullName evidence="1">Uncharacterized protein</fullName>
    </submittedName>
</protein>
<evidence type="ECO:0000313" key="1">
    <source>
        <dbReference type="EMBL" id="CEK94650.1"/>
    </source>
</evidence>
<name>A0A0B7BR54_9EUPU</name>
<proteinExistence type="predicted"/>
<dbReference type="AlphaFoldDB" id="A0A0B7BR54"/>
<dbReference type="EMBL" id="HACG01047785">
    <property type="protein sequence ID" value="CEK94650.1"/>
    <property type="molecule type" value="Transcribed_RNA"/>
</dbReference>
<organism evidence="1">
    <name type="scientific">Arion vulgaris</name>
    <dbReference type="NCBI Taxonomy" id="1028688"/>
    <lineage>
        <taxon>Eukaryota</taxon>
        <taxon>Metazoa</taxon>
        <taxon>Spiralia</taxon>
        <taxon>Lophotrochozoa</taxon>
        <taxon>Mollusca</taxon>
        <taxon>Gastropoda</taxon>
        <taxon>Heterobranchia</taxon>
        <taxon>Euthyneura</taxon>
        <taxon>Panpulmonata</taxon>
        <taxon>Eupulmonata</taxon>
        <taxon>Stylommatophora</taxon>
        <taxon>Helicina</taxon>
        <taxon>Arionoidea</taxon>
        <taxon>Arionidae</taxon>
        <taxon>Arion</taxon>
    </lineage>
</organism>
<gene>
    <name evidence="1" type="primary">ORF201998</name>
</gene>
<reference evidence="1" key="1">
    <citation type="submission" date="2014-12" db="EMBL/GenBank/DDBJ databases">
        <title>Insight into the proteome of Arion vulgaris.</title>
        <authorList>
            <person name="Aradska J."/>
            <person name="Bulat T."/>
            <person name="Smidak R."/>
            <person name="Sarate P."/>
            <person name="Gangsoo J."/>
            <person name="Sialana F."/>
            <person name="Bilban M."/>
            <person name="Lubec G."/>
        </authorList>
    </citation>
    <scope>NUCLEOTIDE SEQUENCE</scope>
    <source>
        <tissue evidence="1">Skin</tissue>
    </source>
</reference>